<dbReference type="AlphaFoldDB" id="A0A7W6J155"/>
<dbReference type="Proteomes" id="UP000528286">
    <property type="component" value="Unassembled WGS sequence"/>
</dbReference>
<dbReference type="Gene3D" id="3.40.190.10">
    <property type="entry name" value="Periplasmic binding protein-like II"/>
    <property type="match status" value="1"/>
</dbReference>
<keyword evidence="7" id="KW-1185">Reference proteome</keyword>
<feature type="chain" id="PRO_5030996541" evidence="4">
    <location>
        <begin position="25"/>
        <end position="525"/>
    </location>
</feature>
<gene>
    <name evidence="6" type="ORF">GGR23_000025</name>
</gene>
<dbReference type="GO" id="GO:0030288">
    <property type="term" value="C:outer membrane-bounded periplasmic space"/>
    <property type="evidence" value="ECO:0007669"/>
    <property type="project" value="UniProtKB-ARBA"/>
</dbReference>
<dbReference type="PIRSF" id="PIRSF002741">
    <property type="entry name" value="MppA"/>
    <property type="match status" value="1"/>
</dbReference>
<dbReference type="SUPFAM" id="SSF53850">
    <property type="entry name" value="Periplasmic binding protein-like II"/>
    <property type="match status" value="1"/>
</dbReference>
<dbReference type="PANTHER" id="PTHR30290">
    <property type="entry name" value="PERIPLASMIC BINDING COMPONENT OF ABC TRANSPORTER"/>
    <property type="match status" value="1"/>
</dbReference>
<sequence>MKKMIMPLLAAVFLTAPMAMPATAVERGGAMSFARYDDSVLIDPVWAERNPDIWMVTNLYDTLLRNGEKGALEPGLAEKHEVSADGKTITLTLRQGVKFSDGSALSAGDVVFSLERARNPDGPWGNLLASVTGVKAEGSTVTLSLKQPDPTILSVLATFNTGIVPKAAYEKMDGANDQEKAAAFYAAGPVTSGPFMLKEHQKGSRMVFVRNPNYWRNGEDGKPLPYLDEVDFEIIPDDATRILKLQSGEVDGAEFIPFSRVAELSADPNLDMKLFPSSRIIYAPINSRETKADGSKNPLADKRVRQALNYATDKSAIIRLVTFDTGMPMTSLMPAATTYHAGSEPLYPYDPARAQALLKEAGIEGGLDITLTTLAGSADDSTLFTALQQMWQGIGVNLKVEQVDSPTRGEKNRSGTFDIHTYGWANDINDPAQVTSWLGYYKHRQAVGTGWNNAEFNTLFETSMTETDPEKRREEYKKMQEIYAEEAPLLFLYETPFAVALAKSVRDYVQSPLGANDFSTAWKSK</sequence>
<proteinExistence type="inferred from homology"/>
<feature type="domain" description="Solute-binding protein family 5" evidence="5">
    <location>
        <begin position="72"/>
        <end position="440"/>
    </location>
</feature>
<dbReference type="GO" id="GO:1904680">
    <property type="term" value="F:peptide transmembrane transporter activity"/>
    <property type="evidence" value="ECO:0007669"/>
    <property type="project" value="TreeGrafter"/>
</dbReference>
<dbReference type="GO" id="GO:0043190">
    <property type="term" value="C:ATP-binding cassette (ABC) transporter complex"/>
    <property type="evidence" value="ECO:0007669"/>
    <property type="project" value="InterPro"/>
</dbReference>
<name>A0A7W6J155_9HYPH</name>
<dbReference type="CDD" id="cd00995">
    <property type="entry name" value="PBP2_NikA_DppA_OppA_like"/>
    <property type="match status" value="1"/>
</dbReference>
<keyword evidence="3 4" id="KW-0732">Signal</keyword>
<dbReference type="Gene3D" id="3.10.105.10">
    <property type="entry name" value="Dipeptide-binding Protein, Domain 3"/>
    <property type="match status" value="1"/>
</dbReference>
<comment type="caution">
    <text evidence="6">The sequence shown here is derived from an EMBL/GenBank/DDBJ whole genome shotgun (WGS) entry which is preliminary data.</text>
</comment>
<dbReference type="InterPro" id="IPR030678">
    <property type="entry name" value="Peptide/Ni-bd"/>
</dbReference>
<evidence type="ECO:0000313" key="7">
    <source>
        <dbReference type="Proteomes" id="UP000528286"/>
    </source>
</evidence>
<dbReference type="PANTHER" id="PTHR30290:SF38">
    <property type="entry name" value="D,D-DIPEPTIDE-BINDING PERIPLASMIC PROTEIN DDPA-RELATED"/>
    <property type="match status" value="1"/>
</dbReference>
<feature type="signal peptide" evidence="4">
    <location>
        <begin position="1"/>
        <end position="24"/>
    </location>
</feature>
<evidence type="ECO:0000256" key="1">
    <source>
        <dbReference type="ARBA" id="ARBA00004418"/>
    </source>
</evidence>
<comment type="subcellular location">
    <subcellularLocation>
        <location evidence="1">Periplasm</location>
    </subcellularLocation>
</comment>
<comment type="similarity">
    <text evidence="2">Belongs to the bacterial solute-binding protein 5 family.</text>
</comment>
<evidence type="ECO:0000313" key="6">
    <source>
        <dbReference type="EMBL" id="MBB4062864.1"/>
    </source>
</evidence>
<evidence type="ECO:0000256" key="2">
    <source>
        <dbReference type="ARBA" id="ARBA00005695"/>
    </source>
</evidence>
<dbReference type="RefSeq" id="WP_183364068.1">
    <property type="nucleotide sequence ID" value="NZ_JACIEZ010000001.1"/>
</dbReference>
<dbReference type="GO" id="GO:0015833">
    <property type="term" value="P:peptide transport"/>
    <property type="evidence" value="ECO:0007669"/>
    <property type="project" value="TreeGrafter"/>
</dbReference>
<protein>
    <submittedName>
        <fullName evidence="6">Peptide/nickel transport system substrate-binding protein</fullName>
    </submittedName>
</protein>
<evidence type="ECO:0000256" key="4">
    <source>
        <dbReference type="SAM" id="SignalP"/>
    </source>
</evidence>
<dbReference type="InterPro" id="IPR000914">
    <property type="entry name" value="SBP_5_dom"/>
</dbReference>
<reference evidence="6 7" key="1">
    <citation type="submission" date="2020-08" db="EMBL/GenBank/DDBJ databases">
        <title>Genomic Encyclopedia of Type Strains, Phase IV (KMG-IV): sequencing the most valuable type-strain genomes for metagenomic binning, comparative biology and taxonomic classification.</title>
        <authorList>
            <person name="Goeker M."/>
        </authorList>
    </citation>
    <scope>NUCLEOTIDE SEQUENCE [LARGE SCALE GENOMIC DNA]</scope>
    <source>
        <strain evidence="6 7">DSM 29853</strain>
    </source>
</reference>
<accession>A0A7W6J155</accession>
<evidence type="ECO:0000256" key="3">
    <source>
        <dbReference type="ARBA" id="ARBA00022729"/>
    </source>
</evidence>
<dbReference type="EMBL" id="JACIEZ010000001">
    <property type="protein sequence ID" value="MBB4062864.1"/>
    <property type="molecule type" value="Genomic_DNA"/>
</dbReference>
<organism evidence="6 7">
    <name type="scientific">Gellertiella hungarica</name>
    <dbReference type="NCBI Taxonomy" id="1572859"/>
    <lineage>
        <taxon>Bacteria</taxon>
        <taxon>Pseudomonadati</taxon>
        <taxon>Pseudomonadota</taxon>
        <taxon>Alphaproteobacteria</taxon>
        <taxon>Hyphomicrobiales</taxon>
        <taxon>Rhizobiaceae</taxon>
        <taxon>Gellertiella</taxon>
    </lineage>
</organism>
<evidence type="ECO:0000259" key="5">
    <source>
        <dbReference type="Pfam" id="PF00496"/>
    </source>
</evidence>
<dbReference type="Pfam" id="PF00496">
    <property type="entry name" value="SBP_bac_5"/>
    <property type="match status" value="1"/>
</dbReference>
<dbReference type="InterPro" id="IPR039424">
    <property type="entry name" value="SBP_5"/>
</dbReference>